<sequence>MAYARPVVLEGASLPDLVQYVLDKHEGLSTLVVCGTKQAFLEYLIAASTTSNQDGDILCSTQQHSDDRRPAFAIEALRQASQLWTVPTLRSLATSRMVKLAFCPDITHLRAYLATYTRRAFGSTDQTGAQDEKHILAILNLIQLHRPTSAFSAQGLNRTFSAAVEAAYRTQSQLVITECPAGALVSTLEHAAALHDEEMPPPPEHPASQSLWDKEVSILNVTTKSFGAGERGWVGRTVKLRTIAERWCTFEMHLHEAEAG</sequence>
<name>A0AAV9JIY2_9PEZI</name>
<protein>
    <submittedName>
        <fullName evidence="1">Uncharacterized protein</fullName>
    </submittedName>
</protein>
<keyword evidence="2" id="KW-1185">Reference proteome</keyword>
<comment type="caution">
    <text evidence="1">The sequence shown here is derived from an EMBL/GenBank/DDBJ whole genome shotgun (WGS) entry which is preliminary data.</text>
</comment>
<gene>
    <name evidence="1" type="ORF">LTR36_004347</name>
</gene>
<proteinExistence type="predicted"/>
<dbReference type="AlphaFoldDB" id="A0AAV9JIY2"/>
<dbReference type="Proteomes" id="UP001324427">
    <property type="component" value="Unassembled WGS sequence"/>
</dbReference>
<organism evidence="1 2">
    <name type="scientific">Oleoguttula mirabilis</name>
    <dbReference type="NCBI Taxonomy" id="1507867"/>
    <lineage>
        <taxon>Eukaryota</taxon>
        <taxon>Fungi</taxon>
        <taxon>Dikarya</taxon>
        <taxon>Ascomycota</taxon>
        <taxon>Pezizomycotina</taxon>
        <taxon>Dothideomycetes</taxon>
        <taxon>Dothideomycetidae</taxon>
        <taxon>Mycosphaerellales</taxon>
        <taxon>Teratosphaeriaceae</taxon>
        <taxon>Oleoguttula</taxon>
    </lineage>
</organism>
<evidence type="ECO:0000313" key="2">
    <source>
        <dbReference type="Proteomes" id="UP001324427"/>
    </source>
</evidence>
<evidence type="ECO:0000313" key="1">
    <source>
        <dbReference type="EMBL" id="KAK4544456.1"/>
    </source>
</evidence>
<dbReference type="EMBL" id="JAVFHQ010000025">
    <property type="protein sequence ID" value="KAK4544456.1"/>
    <property type="molecule type" value="Genomic_DNA"/>
</dbReference>
<accession>A0AAV9JIY2</accession>
<reference evidence="1 2" key="1">
    <citation type="submission" date="2021-11" db="EMBL/GenBank/DDBJ databases">
        <title>Black yeast isolated from Biological Soil Crust.</title>
        <authorList>
            <person name="Kurbessoian T."/>
        </authorList>
    </citation>
    <scope>NUCLEOTIDE SEQUENCE [LARGE SCALE GENOMIC DNA]</scope>
    <source>
        <strain evidence="1 2">CCFEE 5522</strain>
    </source>
</reference>